<evidence type="ECO:0000313" key="3">
    <source>
        <dbReference type="Proteomes" id="UP001596233"/>
    </source>
</evidence>
<organism evidence="2 3">
    <name type="scientific">Paenibacillus septentrionalis</name>
    <dbReference type="NCBI Taxonomy" id="429342"/>
    <lineage>
        <taxon>Bacteria</taxon>
        <taxon>Bacillati</taxon>
        <taxon>Bacillota</taxon>
        <taxon>Bacilli</taxon>
        <taxon>Bacillales</taxon>
        <taxon>Paenibacillaceae</taxon>
        <taxon>Paenibacillus</taxon>
    </lineage>
</organism>
<keyword evidence="1" id="KW-1133">Transmembrane helix</keyword>
<evidence type="ECO:0008006" key="4">
    <source>
        <dbReference type="Google" id="ProtNLM"/>
    </source>
</evidence>
<keyword evidence="1" id="KW-0472">Membrane</keyword>
<accession>A0ABW1V5P4</accession>
<gene>
    <name evidence="2" type="ORF">ACFP56_11610</name>
</gene>
<sequence>MSNKKKKITVIIIFFIITFLTSLYIWSFIMNSKEQSKHSNLEFSYLRATEIDPEELTNDIMKAIGQPNAIPIVSMEDSFRVVLYNSPKEMNLELHSFTGRFKFLVPGIDTVQDYQFQYHTQSQEYVIINVTGARDQLSIDQATSFRLVDLFSAIRDFPIESYREFTKFGNEKTDLYGITLNDSLKNADDFFYDKNGYVQENENKNKIKIPFLITHLNWGEILDDTLNYNDPHRYYSFGGEGRANLFYILY</sequence>
<feature type="transmembrane region" description="Helical" evidence="1">
    <location>
        <begin position="7"/>
        <end position="29"/>
    </location>
</feature>
<name>A0ABW1V5P4_9BACL</name>
<proteinExistence type="predicted"/>
<keyword evidence="1" id="KW-0812">Transmembrane</keyword>
<dbReference type="Proteomes" id="UP001596233">
    <property type="component" value="Unassembled WGS sequence"/>
</dbReference>
<protein>
    <recommendedName>
        <fullName evidence="4">DUF3919 family protein</fullName>
    </recommendedName>
</protein>
<reference evidence="3" key="1">
    <citation type="journal article" date="2019" name="Int. J. Syst. Evol. Microbiol.">
        <title>The Global Catalogue of Microorganisms (GCM) 10K type strain sequencing project: providing services to taxonomists for standard genome sequencing and annotation.</title>
        <authorList>
            <consortium name="The Broad Institute Genomics Platform"/>
            <consortium name="The Broad Institute Genome Sequencing Center for Infectious Disease"/>
            <person name="Wu L."/>
            <person name="Ma J."/>
        </authorList>
    </citation>
    <scope>NUCLEOTIDE SEQUENCE [LARGE SCALE GENOMIC DNA]</scope>
    <source>
        <strain evidence="3">PCU 280</strain>
    </source>
</reference>
<evidence type="ECO:0000256" key="1">
    <source>
        <dbReference type="SAM" id="Phobius"/>
    </source>
</evidence>
<keyword evidence="3" id="KW-1185">Reference proteome</keyword>
<dbReference type="RefSeq" id="WP_379234557.1">
    <property type="nucleotide sequence ID" value="NZ_JBHSTE010000003.1"/>
</dbReference>
<evidence type="ECO:0000313" key="2">
    <source>
        <dbReference type="EMBL" id="MFC6333273.1"/>
    </source>
</evidence>
<dbReference type="EMBL" id="JBHSTE010000003">
    <property type="protein sequence ID" value="MFC6333273.1"/>
    <property type="molecule type" value="Genomic_DNA"/>
</dbReference>
<comment type="caution">
    <text evidence="2">The sequence shown here is derived from an EMBL/GenBank/DDBJ whole genome shotgun (WGS) entry which is preliminary data.</text>
</comment>